<proteinExistence type="predicted"/>
<sequence length="47" mass="5060">MQSTVGHSALPIQVFASGLLATPTSRPTAKISWPGLNFEQKMSLRFG</sequence>
<dbReference type="AlphaFoldDB" id="A0A0E9W4P3"/>
<reference evidence="1" key="1">
    <citation type="submission" date="2014-11" db="EMBL/GenBank/DDBJ databases">
        <authorList>
            <person name="Amaro Gonzalez C."/>
        </authorList>
    </citation>
    <scope>NUCLEOTIDE SEQUENCE</scope>
</reference>
<accession>A0A0E9W4P3</accession>
<dbReference type="EMBL" id="GBXM01023311">
    <property type="protein sequence ID" value="JAH85266.1"/>
    <property type="molecule type" value="Transcribed_RNA"/>
</dbReference>
<reference evidence="1" key="2">
    <citation type="journal article" date="2015" name="Fish Shellfish Immunol.">
        <title>Early steps in the European eel (Anguilla anguilla)-Vibrio vulnificus interaction in the gills: Role of the RtxA13 toxin.</title>
        <authorList>
            <person name="Callol A."/>
            <person name="Pajuelo D."/>
            <person name="Ebbesson L."/>
            <person name="Teles M."/>
            <person name="MacKenzie S."/>
            <person name="Amaro C."/>
        </authorList>
    </citation>
    <scope>NUCLEOTIDE SEQUENCE</scope>
</reference>
<name>A0A0E9W4P3_ANGAN</name>
<evidence type="ECO:0000313" key="1">
    <source>
        <dbReference type="EMBL" id="JAH85266.1"/>
    </source>
</evidence>
<protein>
    <submittedName>
        <fullName evidence="1">Uncharacterized protein</fullName>
    </submittedName>
</protein>
<organism evidence="1">
    <name type="scientific">Anguilla anguilla</name>
    <name type="common">European freshwater eel</name>
    <name type="synonym">Muraena anguilla</name>
    <dbReference type="NCBI Taxonomy" id="7936"/>
    <lineage>
        <taxon>Eukaryota</taxon>
        <taxon>Metazoa</taxon>
        <taxon>Chordata</taxon>
        <taxon>Craniata</taxon>
        <taxon>Vertebrata</taxon>
        <taxon>Euteleostomi</taxon>
        <taxon>Actinopterygii</taxon>
        <taxon>Neopterygii</taxon>
        <taxon>Teleostei</taxon>
        <taxon>Anguilliformes</taxon>
        <taxon>Anguillidae</taxon>
        <taxon>Anguilla</taxon>
    </lineage>
</organism>